<dbReference type="InterPro" id="IPR050172">
    <property type="entry name" value="SsuD_RutA_monooxygenase"/>
</dbReference>
<reference evidence="1 2" key="1">
    <citation type="submission" date="2018-07" db="EMBL/GenBank/DDBJ databases">
        <title>Mechanisms of high-level aminoglycoside resistance among Gram-negative pathogens in Brazil.</title>
        <authorList>
            <person name="Ballaben A.S."/>
            <person name="Darini A.L.C."/>
            <person name="Doi Y."/>
        </authorList>
    </citation>
    <scope>NUCLEOTIDE SEQUENCE [LARGE SCALE GENOMIC DNA]</scope>
    <source>
        <strain evidence="1 2">B2-305</strain>
    </source>
</reference>
<gene>
    <name evidence="1" type="ORF">DT376_44645</name>
</gene>
<protein>
    <submittedName>
        <fullName evidence="1">LLM class flavin-dependent oxidoreductase</fullName>
    </submittedName>
</protein>
<dbReference type="SUPFAM" id="SSF51679">
    <property type="entry name" value="Bacterial luciferase-like"/>
    <property type="match status" value="1"/>
</dbReference>
<name>A0A367LTW0_PSEAI</name>
<comment type="caution">
    <text evidence="1">The sequence shown here is derived from an EMBL/GenBank/DDBJ whole genome shotgun (WGS) entry which is preliminary data.</text>
</comment>
<feature type="non-terminal residue" evidence="1">
    <location>
        <position position="1"/>
    </location>
</feature>
<dbReference type="Gene3D" id="3.20.20.30">
    <property type="entry name" value="Luciferase-like domain"/>
    <property type="match status" value="1"/>
</dbReference>
<dbReference type="EMBL" id="QORE01004025">
    <property type="protein sequence ID" value="RCI64772.1"/>
    <property type="molecule type" value="Genomic_DNA"/>
</dbReference>
<organism evidence="1 2">
    <name type="scientific">Pseudomonas aeruginosa</name>
    <dbReference type="NCBI Taxonomy" id="287"/>
    <lineage>
        <taxon>Bacteria</taxon>
        <taxon>Pseudomonadati</taxon>
        <taxon>Pseudomonadota</taxon>
        <taxon>Gammaproteobacteria</taxon>
        <taxon>Pseudomonadales</taxon>
        <taxon>Pseudomonadaceae</taxon>
        <taxon>Pseudomonas</taxon>
    </lineage>
</organism>
<sequence length="85" mass="9500">FADVYAGHFASPTQPAELKRRLNEEAAEQGRRLKFWKHFQVILGDSPAAALDIAEHYRQAACELLLARPLDELAASPQVARDGER</sequence>
<dbReference type="GO" id="GO:0046306">
    <property type="term" value="P:alkanesulfonate catabolic process"/>
    <property type="evidence" value="ECO:0007669"/>
    <property type="project" value="TreeGrafter"/>
</dbReference>
<proteinExistence type="predicted"/>
<dbReference type="AlphaFoldDB" id="A0A367LTW0"/>
<dbReference type="InterPro" id="IPR036661">
    <property type="entry name" value="Luciferase-like_sf"/>
</dbReference>
<feature type="non-terminal residue" evidence="1">
    <location>
        <position position="85"/>
    </location>
</feature>
<dbReference type="PANTHER" id="PTHR42847:SF9">
    <property type="entry name" value="BLL6451 PROTEIN"/>
    <property type="match status" value="1"/>
</dbReference>
<accession>A0A367LTW0</accession>
<evidence type="ECO:0000313" key="1">
    <source>
        <dbReference type="EMBL" id="RCI64772.1"/>
    </source>
</evidence>
<dbReference type="PANTHER" id="PTHR42847">
    <property type="entry name" value="ALKANESULFONATE MONOOXYGENASE"/>
    <property type="match status" value="1"/>
</dbReference>
<dbReference type="Proteomes" id="UP000253594">
    <property type="component" value="Unassembled WGS sequence"/>
</dbReference>
<dbReference type="GO" id="GO:0008726">
    <property type="term" value="F:alkanesulfonate monooxygenase activity"/>
    <property type="evidence" value="ECO:0007669"/>
    <property type="project" value="TreeGrafter"/>
</dbReference>
<evidence type="ECO:0000313" key="2">
    <source>
        <dbReference type="Proteomes" id="UP000253594"/>
    </source>
</evidence>